<evidence type="ECO:0000259" key="2">
    <source>
        <dbReference type="SMART" id="SM00954"/>
    </source>
</evidence>
<proteinExistence type="predicted"/>
<dbReference type="Proteomes" id="UP000257055">
    <property type="component" value="Unassembled WGS sequence"/>
</dbReference>
<name>A0A3D8TVL1_9LIST</name>
<dbReference type="GO" id="GO:0015970">
    <property type="term" value="P:guanosine tetraphosphate biosynthetic process"/>
    <property type="evidence" value="ECO:0007669"/>
    <property type="project" value="UniProtKB-UniPathway"/>
</dbReference>
<evidence type="ECO:0000313" key="4">
    <source>
        <dbReference type="Proteomes" id="UP000257055"/>
    </source>
</evidence>
<feature type="domain" description="RelA/SpoT" evidence="2">
    <location>
        <begin position="63"/>
        <end position="186"/>
    </location>
</feature>
<evidence type="ECO:0000256" key="1">
    <source>
        <dbReference type="ARBA" id="ARBA00004976"/>
    </source>
</evidence>
<dbReference type="SUPFAM" id="SSF81301">
    <property type="entry name" value="Nucleotidyltransferase"/>
    <property type="match status" value="1"/>
</dbReference>
<dbReference type="SMART" id="SM00954">
    <property type="entry name" value="RelA_SpoT"/>
    <property type="match status" value="1"/>
</dbReference>
<reference evidence="4" key="1">
    <citation type="submission" date="2015-04" db="EMBL/GenBank/DDBJ databases">
        <authorList>
            <person name="Schardt J."/>
            <person name="Mueller-Herbst S."/>
            <person name="Scherer S."/>
            <person name="Huptas C."/>
        </authorList>
    </citation>
    <scope>NUCLEOTIDE SEQUENCE [LARGE SCALE GENOMIC DNA]</scope>
    <source>
        <strain evidence="4">Kiel-L1</strain>
    </source>
</reference>
<dbReference type="Gene3D" id="3.30.460.10">
    <property type="entry name" value="Beta Polymerase, domain 2"/>
    <property type="match status" value="1"/>
</dbReference>
<dbReference type="CDD" id="cd05399">
    <property type="entry name" value="NT_Rel-Spo_like"/>
    <property type="match status" value="1"/>
</dbReference>
<dbReference type="Pfam" id="PF04607">
    <property type="entry name" value="RelA_SpoT"/>
    <property type="match status" value="1"/>
</dbReference>
<dbReference type="InterPro" id="IPR007685">
    <property type="entry name" value="RelA_SpoT"/>
</dbReference>
<dbReference type="Gene3D" id="1.10.287.860">
    <property type="entry name" value="Nucleotidyltransferase"/>
    <property type="match status" value="1"/>
</dbReference>
<comment type="caution">
    <text evidence="3">The sequence shown here is derived from an EMBL/GenBank/DDBJ whole genome shotgun (WGS) entry which is preliminary data.</text>
</comment>
<accession>A0A3D8TVL1</accession>
<comment type="pathway">
    <text evidence="1">Purine metabolism; ppGpp biosynthesis; ppGpp from GTP: step 1/2.</text>
</comment>
<dbReference type="PANTHER" id="PTHR47837:SF2">
    <property type="entry name" value="GTP PYROPHOSPHOKINASE YWAC"/>
    <property type="match status" value="1"/>
</dbReference>
<dbReference type="InterPro" id="IPR043519">
    <property type="entry name" value="NT_sf"/>
</dbReference>
<keyword evidence="4" id="KW-1185">Reference proteome</keyword>
<dbReference type="EMBL" id="LARY01000001">
    <property type="protein sequence ID" value="RDX03043.1"/>
    <property type="molecule type" value="Genomic_DNA"/>
</dbReference>
<dbReference type="PANTHER" id="PTHR47837">
    <property type="entry name" value="GTP PYROPHOSPHOKINASE YJBM"/>
    <property type="match status" value="1"/>
</dbReference>
<dbReference type="UniPathway" id="UPA00908">
    <property type="reaction ID" value="UER00884"/>
</dbReference>
<dbReference type="AlphaFoldDB" id="A0A3D8TVL1"/>
<organism evidence="3 4">
    <name type="scientific">Listeria kieliensis</name>
    <dbReference type="NCBI Taxonomy" id="1621700"/>
    <lineage>
        <taxon>Bacteria</taxon>
        <taxon>Bacillati</taxon>
        <taxon>Bacillota</taxon>
        <taxon>Bacilli</taxon>
        <taxon>Bacillales</taxon>
        <taxon>Listeriaceae</taxon>
        <taxon>Listeria</taxon>
    </lineage>
</organism>
<evidence type="ECO:0000313" key="3">
    <source>
        <dbReference type="EMBL" id="RDX03043.1"/>
    </source>
</evidence>
<protein>
    <recommendedName>
        <fullName evidence="2">RelA/SpoT domain-containing protein</fullName>
    </recommendedName>
</protein>
<sequence length="215" mass="25180">MRELQRWLGDNPQFEQNMAFLEDFQYLMMCYRSSIKEVKTKLEILADELSLQKKRSPIHSIESRIKKPKSIGEKLIKRGKTISIDNIRNELNDVAGIRVTCSYVDDVYDIVNMLVSQDDVELIRTKDYIKNPKESGYRSLHIIVAIPIFLSEKSEIFRIEIQIRTIAMDFWASLEHSLRYKGDVPPVAFKKLEDAATNISKMEDQMLTIRKYIEE</sequence>
<dbReference type="InterPro" id="IPR052366">
    <property type="entry name" value="GTP_Pyrophosphokinase"/>
</dbReference>
<gene>
    <name evidence="3" type="ORF">UR08_04140</name>
</gene>